<feature type="domain" description="Dienelactone hydrolase" evidence="1">
    <location>
        <begin position="93"/>
        <end position="172"/>
    </location>
</feature>
<dbReference type="GO" id="GO:0016787">
    <property type="term" value="F:hydrolase activity"/>
    <property type="evidence" value="ECO:0007669"/>
    <property type="project" value="UniProtKB-KW"/>
</dbReference>
<dbReference type="Pfam" id="PF01738">
    <property type="entry name" value="DLH"/>
    <property type="match status" value="1"/>
</dbReference>
<dbReference type="AlphaFoldDB" id="A0ABD5UUS0"/>
<evidence type="ECO:0000259" key="1">
    <source>
        <dbReference type="Pfam" id="PF01738"/>
    </source>
</evidence>
<evidence type="ECO:0000313" key="3">
    <source>
        <dbReference type="Proteomes" id="UP001596296"/>
    </source>
</evidence>
<organism evidence="2 3">
    <name type="scientific">Halopenitus salinus</name>
    <dbReference type="NCBI Taxonomy" id="1198295"/>
    <lineage>
        <taxon>Archaea</taxon>
        <taxon>Methanobacteriati</taxon>
        <taxon>Methanobacteriota</taxon>
        <taxon>Stenosarchaea group</taxon>
        <taxon>Halobacteria</taxon>
        <taxon>Halobacteriales</taxon>
        <taxon>Haloferacaceae</taxon>
        <taxon>Halopenitus</taxon>
    </lineage>
</organism>
<name>A0ABD5UUS0_9EURY</name>
<keyword evidence="2" id="KW-0378">Hydrolase</keyword>
<dbReference type="EMBL" id="JBHSXL010000009">
    <property type="protein sequence ID" value="MFC6893116.1"/>
    <property type="molecule type" value="Genomic_DNA"/>
</dbReference>
<sequence length="215" mass="22950">MTDSKTVLVPGGRDVRATLDRAGDDTLPTACVVACPPHPQHGGHRGDQRLEAVSAAIRDRGVDCLRFDYGDWDEGYGERADADNALAWAFDRYERVGLFGYSFGGCLALVAAAGREDLSGVAALAPAPQINPDVDAVAALADVACPVRIVYGTRDTTTDWESVVERARGLKTGRPSGAITLTEVSADHFFIGQTDAIGETIGEWLGERIRSSRQC</sequence>
<proteinExistence type="predicted"/>
<dbReference type="Proteomes" id="UP001596296">
    <property type="component" value="Unassembled WGS sequence"/>
</dbReference>
<dbReference type="Gene3D" id="3.40.50.1820">
    <property type="entry name" value="alpha/beta hydrolase"/>
    <property type="match status" value="1"/>
</dbReference>
<accession>A0ABD5UUS0</accession>
<gene>
    <name evidence="2" type="ORF">ACFQE9_10950</name>
</gene>
<dbReference type="InterPro" id="IPR029058">
    <property type="entry name" value="AB_hydrolase_fold"/>
</dbReference>
<protein>
    <submittedName>
        <fullName evidence="2">Alpha/beta hydrolase</fullName>
    </submittedName>
</protein>
<dbReference type="InterPro" id="IPR002925">
    <property type="entry name" value="Dienelactn_hydro"/>
</dbReference>
<comment type="caution">
    <text evidence="2">The sequence shown here is derived from an EMBL/GenBank/DDBJ whole genome shotgun (WGS) entry which is preliminary data.</text>
</comment>
<dbReference type="RefSeq" id="WP_379744345.1">
    <property type="nucleotide sequence ID" value="NZ_JBHSVN010000001.1"/>
</dbReference>
<evidence type="ECO:0000313" key="2">
    <source>
        <dbReference type="EMBL" id="MFC6893116.1"/>
    </source>
</evidence>
<dbReference type="SUPFAM" id="SSF53474">
    <property type="entry name" value="alpha/beta-Hydrolases"/>
    <property type="match status" value="1"/>
</dbReference>
<reference evidence="2 3" key="1">
    <citation type="journal article" date="2019" name="Int. J. Syst. Evol. Microbiol.">
        <title>The Global Catalogue of Microorganisms (GCM) 10K type strain sequencing project: providing services to taxonomists for standard genome sequencing and annotation.</title>
        <authorList>
            <consortium name="The Broad Institute Genomics Platform"/>
            <consortium name="The Broad Institute Genome Sequencing Center for Infectious Disease"/>
            <person name="Wu L."/>
            <person name="Ma J."/>
        </authorList>
    </citation>
    <scope>NUCLEOTIDE SEQUENCE [LARGE SCALE GENOMIC DNA]</scope>
    <source>
        <strain evidence="2 3">SKJ47</strain>
    </source>
</reference>
<keyword evidence="3" id="KW-1185">Reference proteome</keyword>